<gene>
    <name evidence="2" type="ORF">MA16_Dca007374</name>
</gene>
<dbReference type="InterPro" id="IPR043502">
    <property type="entry name" value="DNA/RNA_pol_sf"/>
</dbReference>
<dbReference type="Gene3D" id="3.60.10.10">
    <property type="entry name" value="Endonuclease/exonuclease/phosphatase"/>
    <property type="match status" value="1"/>
</dbReference>
<dbReference type="SUPFAM" id="SSF56219">
    <property type="entry name" value="DNase I-like"/>
    <property type="match status" value="1"/>
</dbReference>
<dbReference type="Pfam" id="PF13966">
    <property type="entry name" value="zf-RVT"/>
    <property type="match status" value="1"/>
</dbReference>
<dbReference type="Proteomes" id="UP000233837">
    <property type="component" value="Unassembled WGS sequence"/>
</dbReference>
<reference evidence="2 3" key="1">
    <citation type="journal article" date="2016" name="Sci. Rep.">
        <title>The Dendrobium catenatum Lindl. genome sequence provides insights into polysaccharide synthase, floral development and adaptive evolution.</title>
        <authorList>
            <person name="Zhang G.Q."/>
            <person name="Xu Q."/>
            <person name="Bian C."/>
            <person name="Tsai W.C."/>
            <person name="Yeh C.M."/>
            <person name="Liu K.W."/>
            <person name="Yoshida K."/>
            <person name="Zhang L.S."/>
            <person name="Chang S.B."/>
            <person name="Chen F."/>
            <person name="Shi Y."/>
            <person name="Su Y.Y."/>
            <person name="Zhang Y.Q."/>
            <person name="Chen L.J."/>
            <person name="Yin Y."/>
            <person name="Lin M."/>
            <person name="Huang H."/>
            <person name="Deng H."/>
            <person name="Wang Z.W."/>
            <person name="Zhu S.L."/>
            <person name="Zhao X."/>
            <person name="Deng C."/>
            <person name="Niu S.C."/>
            <person name="Huang J."/>
            <person name="Wang M."/>
            <person name="Liu G.H."/>
            <person name="Yang H.J."/>
            <person name="Xiao X.J."/>
            <person name="Hsiao Y.Y."/>
            <person name="Wu W.L."/>
            <person name="Chen Y.Y."/>
            <person name="Mitsuda N."/>
            <person name="Ohme-Takagi M."/>
            <person name="Luo Y.B."/>
            <person name="Van de Peer Y."/>
            <person name="Liu Z.J."/>
        </authorList>
    </citation>
    <scope>NUCLEOTIDE SEQUENCE [LARGE SCALE GENOMIC DNA]</scope>
    <source>
        <tissue evidence="2">The whole plant</tissue>
    </source>
</reference>
<dbReference type="InterPro" id="IPR036691">
    <property type="entry name" value="Endo/exonu/phosph_ase_sf"/>
</dbReference>
<dbReference type="EMBL" id="KZ502845">
    <property type="protein sequence ID" value="PKU72010.1"/>
    <property type="molecule type" value="Genomic_DNA"/>
</dbReference>
<dbReference type="InterPro" id="IPR026960">
    <property type="entry name" value="RVT-Znf"/>
</dbReference>
<dbReference type="GO" id="GO:0003824">
    <property type="term" value="F:catalytic activity"/>
    <property type="evidence" value="ECO:0007669"/>
    <property type="project" value="InterPro"/>
</dbReference>
<evidence type="ECO:0000313" key="2">
    <source>
        <dbReference type="EMBL" id="PKU72010.1"/>
    </source>
</evidence>
<dbReference type="PROSITE" id="PS50878">
    <property type="entry name" value="RT_POL"/>
    <property type="match status" value="1"/>
</dbReference>
<feature type="domain" description="Reverse transcriptase" evidence="1">
    <location>
        <begin position="488"/>
        <end position="761"/>
    </location>
</feature>
<dbReference type="SUPFAM" id="SSF56672">
    <property type="entry name" value="DNA/RNA polymerases"/>
    <property type="match status" value="1"/>
</dbReference>
<dbReference type="Pfam" id="PF03372">
    <property type="entry name" value="Exo_endo_phos"/>
    <property type="match status" value="1"/>
</dbReference>
<dbReference type="InterPro" id="IPR000477">
    <property type="entry name" value="RT_dom"/>
</dbReference>
<protein>
    <submittedName>
        <fullName evidence="2">Ribonuclease H protein</fullName>
    </submittedName>
</protein>
<evidence type="ECO:0000313" key="3">
    <source>
        <dbReference type="Proteomes" id="UP000233837"/>
    </source>
</evidence>
<dbReference type="PANTHER" id="PTHR31635:SF196">
    <property type="entry name" value="REVERSE TRANSCRIPTASE DOMAIN-CONTAINING PROTEIN-RELATED"/>
    <property type="match status" value="1"/>
</dbReference>
<dbReference type="PANTHER" id="PTHR31635">
    <property type="entry name" value="REVERSE TRANSCRIPTASE DOMAIN-CONTAINING PROTEIN-RELATED"/>
    <property type="match status" value="1"/>
</dbReference>
<dbReference type="InterPro" id="IPR005135">
    <property type="entry name" value="Endo/exonuclease/phosphatase"/>
</dbReference>
<accession>A0A2I0W8N9</accession>
<organism evidence="2 3">
    <name type="scientific">Dendrobium catenatum</name>
    <dbReference type="NCBI Taxonomy" id="906689"/>
    <lineage>
        <taxon>Eukaryota</taxon>
        <taxon>Viridiplantae</taxon>
        <taxon>Streptophyta</taxon>
        <taxon>Embryophyta</taxon>
        <taxon>Tracheophyta</taxon>
        <taxon>Spermatophyta</taxon>
        <taxon>Magnoliopsida</taxon>
        <taxon>Liliopsida</taxon>
        <taxon>Asparagales</taxon>
        <taxon>Orchidaceae</taxon>
        <taxon>Epidendroideae</taxon>
        <taxon>Malaxideae</taxon>
        <taxon>Dendrobiinae</taxon>
        <taxon>Dendrobium</taxon>
    </lineage>
</organism>
<keyword evidence="3" id="KW-1185">Reference proteome</keyword>
<dbReference type="Pfam" id="PF00078">
    <property type="entry name" value="RVT_1"/>
    <property type="match status" value="1"/>
</dbReference>
<sequence length="1186" mass="134788">MSLPNIASWNVRGFNNPLKVGLCKDLIKTHSLKLIAVLEAKIHPNWASDPWFVHLHSLFENEQCCDNFSLSSPGRIWIKWDSTLVSLSPSFYSSQIIHGTLSAGSSPPIVLTFIYAANLPDDRKELWDNLLMFSHSINLPWVIMGDFNCCRFESEKVGGAPLLQGRLDELNNCIFDCGLQDLASVGLVFTWYNQRVDLPIHIKLDRILVNSVFMDCFPTAYYKIDPPNGSDHSPLILISKHEEKKFTRFMFKKFWLNQDGFWEILINAFDKPYTASPIYAFYICLRKVKMEIKKKNWSSSSFLSKAILEAKRIQLHLLNEIQCNPLDLGLNTSLKDANDNLGRLQDNWSSWIKQRAKAYWLSQGEDDLGFLYAKIRARNNRNNIKEIISPKGTLTSHSDIAGAFVEYYSELYNAPPPDVDCFGNIPVGEVIPSHIVDMLVVPISDKEIKDVIFAGKTDSSPGPDCFSFAFYQKSWHIIGYYLCIAIKEFFLSGCMPKGAKATVITLIPKGSHASSFADFRPISLCNVFYKIIAKIIANRLKQIMPHIIHESQSSFIANRISTDNIIFATEVLKLFKGHHKFFCAKLDIKKAFDSISREFLLDRLRRKGFPELFINWIHGCISDVYFSICINGSLEGFFKSSSGLRQGCPLSPLLFCIAMDGLSHCLNSNPNASFEGFKHKNFCLSHLMYADDLLIFGEASLFNLTCLKATLMSFKKASGLGINPAKSSILFSKAVDNSDILANSLGISILEDIFTYLGIPITTQRLKFSHFQPLLSKLSALLEGWKVKFLSFAGRVQYIKFTIANTIAYWIRGAILPKACQKFISRIFSKFLFFGNLTDKKMHMISWRNVTTPKSKGGLGIPSLDSMYHAVAFSFIWRLINTNSLVGCWFKNNYESPWKPPPPSASKFWKFICCKAVGFKDLVSFKVGIDCNYSLFWDPWFYGEPLGNSFCIPTGLGDCVKDVIMNGSWSLPRSWPINIRSRILGIPILETDNLMWIGSSKPTSKFFSSQFYSSLDNVDWYKYVWHKKHAIRFACYAWMAILGKLKCADSLIRRGLQVNPFCNFCSGHSETHSHLFFGCDFTFGVLTKLLPATNAFYLRPNLFQVYDFMWKNANLAVLEKKFASLAISAIVYFLWRERNQRRFSDMRKSINQVCDDICVAVCAKVKNWSNHDGLDGKFGEIMAFLG</sequence>
<evidence type="ECO:0000259" key="1">
    <source>
        <dbReference type="PROSITE" id="PS50878"/>
    </source>
</evidence>
<dbReference type="STRING" id="906689.A0A2I0W8N9"/>
<reference evidence="2 3" key="2">
    <citation type="journal article" date="2017" name="Nature">
        <title>The Apostasia genome and the evolution of orchids.</title>
        <authorList>
            <person name="Zhang G.Q."/>
            <person name="Liu K.W."/>
            <person name="Li Z."/>
            <person name="Lohaus R."/>
            <person name="Hsiao Y.Y."/>
            <person name="Niu S.C."/>
            <person name="Wang J.Y."/>
            <person name="Lin Y.C."/>
            <person name="Xu Q."/>
            <person name="Chen L.J."/>
            <person name="Yoshida K."/>
            <person name="Fujiwara S."/>
            <person name="Wang Z.W."/>
            <person name="Zhang Y.Q."/>
            <person name="Mitsuda N."/>
            <person name="Wang M."/>
            <person name="Liu G.H."/>
            <person name="Pecoraro L."/>
            <person name="Huang H.X."/>
            <person name="Xiao X.J."/>
            <person name="Lin M."/>
            <person name="Wu X.Y."/>
            <person name="Wu W.L."/>
            <person name="Chen Y.Y."/>
            <person name="Chang S.B."/>
            <person name="Sakamoto S."/>
            <person name="Ohme-Takagi M."/>
            <person name="Yagi M."/>
            <person name="Zeng S.J."/>
            <person name="Shen C.Y."/>
            <person name="Yeh C.M."/>
            <person name="Luo Y.B."/>
            <person name="Tsai W.C."/>
            <person name="Van de Peer Y."/>
            <person name="Liu Z.J."/>
        </authorList>
    </citation>
    <scope>NUCLEOTIDE SEQUENCE [LARGE SCALE GENOMIC DNA]</scope>
    <source>
        <tissue evidence="2">The whole plant</tissue>
    </source>
</reference>
<dbReference type="CDD" id="cd01650">
    <property type="entry name" value="RT_nLTR_like"/>
    <property type="match status" value="1"/>
</dbReference>
<name>A0A2I0W8N9_9ASPA</name>
<proteinExistence type="predicted"/>
<dbReference type="AlphaFoldDB" id="A0A2I0W8N9"/>